<name>A0AB34KBB7_9PEZI</name>
<dbReference type="AlphaFoldDB" id="A0AB34KBB7"/>
<dbReference type="GeneID" id="96010852"/>
<feature type="region of interest" description="Disordered" evidence="1">
    <location>
        <begin position="42"/>
        <end position="73"/>
    </location>
</feature>
<evidence type="ECO:0000256" key="1">
    <source>
        <dbReference type="SAM" id="MobiDB-lite"/>
    </source>
</evidence>
<reference evidence="2 3" key="1">
    <citation type="journal article" date="2020" name="Microbiol. Resour. Announc.">
        <title>Draft Genome Sequence of a Cladosporium Species Isolated from the Mesophotic Ascidian Didemnum maculosum.</title>
        <authorList>
            <person name="Gioti A."/>
            <person name="Siaperas R."/>
            <person name="Nikolaivits E."/>
            <person name="Le Goff G."/>
            <person name="Ouazzani J."/>
            <person name="Kotoulas G."/>
            <person name="Topakas E."/>
        </authorList>
    </citation>
    <scope>NUCLEOTIDE SEQUENCE [LARGE SCALE GENOMIC DNA]</scope>
    <source>
        <strain evidence="2 3">TM138-S3</strain>
    </source>
</reference>
<dbReference type="RefSeq" id="XP_069224912.1">
    <property type="nucleotide sequence ID" value="XM_069378014.1"/>
</dbReference>
<dbReference type="EMBL" id="JAAQHG020000152">
    <property type="protein sequence ID" value="KAL1581803.1"/>
    <property type="molecule type" value="Genomic_DNA"/>
</dbReference>
<organism evidence="2 3">
    <name type="scientific">Cladosporium halotolerans</name>
    <dbReference type="NCBI Taxonomy" id="1052096"/>
    <lineage>
        <taxon>Eukaryota</taxon>
        <taxon>Fungi</taxon>
        <taxon>Dikarya</taxon>
        <taxon>Ascomycota</taxon>
        <taxon>Pezizomycotina</taxon>
        <taxon>Dothideomycetes</taxon>
        <taxon>Dothideomycetidae</taxon>
        <taxon>Cladosporiales</taxon>
        <taxon>Cladosporiaceae</taxon>
        <taxon>Cladosporium</taxon>
    </lineage>
</organism>
<accession>A0AB34KBB7</accession>
<evidence type="ECO:0000313" key="3">
    <source>
        <dbReference type="Proteomes" id="UP000803884"/>
    </source>
</evidence>
<evidence type="ECO:0000313" key="2">
    <source>
        <dbReference type="EMBL" id="KAL1581803.1"/>
    </source>
</evidence>
<gene>
    <name evidence="2" type="ORF">WHR41_09411</name>
</gene>
<sequence>MHWALIAECLTCLKPFLQTWHEGVAPESEQSQYWGALSNMMSNSSAAGKSRDYGQSKTTKVTASRGHDGDLKLRTDQPVFSTKIASDRKIMWTSEAEDGIELLPASRIRVRTITTTTTSAS</sequence>
<proteinExistence type="predicted"/>
<dbReference type="Proteomes" id="UP000803884">
    <property type="component" value="Unassembled WGS sequence"/>
</dbReference>
<comment type="caution">
    <text evidence="2">The sequence shown here is derived from an EMBL/GenBank/DDBJ whole genome shotgun (WGS) entry which is preliminary data.</text>
</comment>
<protein>
    <submittedName>
        <fullName evidence="2">Uncharacterized protein</fullName>
    </submittedName>
</protein>
<keyword evidence="3" id="KW-1185">Reference proteome</keyword>